<keyword evidence="7" id="KW-1185">Reference proteome</keyword>
<comment type="subcellular location">
    <subcellularLocation>
        <location evidence="1">Membrane</location>
        <topology evidence="1">Multi-pass membrane protein</topology>
    </subcellularLocation>
</comment>
<feature type="transmembrane region" description="Helical" evidence="5">
    <location>
        <begin position="100"/>
        <end position="120"/>
    </location>
</feature>
<dbReference type="PANTHER" id="PTHR42718">
    <property type="entry name" value="MAJOR FACILITATOR SUPERFAMILY MULTIDRUG TRANSPORTER MFSC"/>
    <property type="match status" value="1"/>
</dbReference>
<comment type="caution">
    <text evidence="6">The sequence shown here is derived from an EMBL/GenBank/DDBJ whole genome shotgun (WGS) entry which is preliminary data.</text>
</comment>
<reference evidence="7" key="1">
    <citation type="journal article" date="2019" name="Int. J. Syst. Evol. Microbiol.">
        <title>The Global Catalogue of Microorganisms (GCM) 10K type strain sequencing project: providing services to taxonomists for standard genome sequencing and annotation.</title>
        <authorList>
            <consortium name="The Broad Institute Genomics Platform"/>
            <consortium name="The Broad Institute Genome Sequencing Center for Infectious Disease"/>
            <person name="Wu L."/>
            <person name="Ma J."/>
        </authorList>
    </citation>
    <scope>NUCLEOTIDE SEQUENCE [LARGE SCALE GENOMIC DNA]</scope>
    <source>
        <strain evidence="7">CCUG 62974</strain>
    </source>
</reference>
<feature type="non-terminal residue" evidence="6">
    <location>
        <position position="1"/>
    </location>
</feature>
<proteinExistence type="predicted"/>
<evidence type="ECO:0008006" key="8">
    <source>
        <dbReference type="Google" id="ProtNLM"/>
    </source>
</evidence>
<dbReference type="InterPro" id="IPR036259">
    <property type="entry name" value="MFS_trans_sf"/>
</dbReference>
<keyword evidence="4 5" id="KW-0472">Membrane</keyword>
<feature type="transmembrane region" description="Helical" evidence="5">
    <location>
        <begin position="62"/>
        <end position="80"/>
    </location>
</feature>
<evidence type="ECO:0000313" key="7">
    <source>
        <dbReference type="Proteomes" id="UP001597024"/>
    </source>
</evidence>
<dbReference type="PANTHER" id="PTHR42718:SF49">
    <property type="entry name" value="EXPORT PROTEIN"/>
    <property type="match status" value="1"/>
</dbReference>
<keyword evidence="3 5" id="KW-1133">Transmembrane helix</keyword>
<evidence type="ECO:0000256" key="2">
    <source>
        <dbReference type="ARBA" id="ARBA00022692"/>
    </source>
</evidence>
<organism evidence="6 7">
    <name type="scientific">Streptosporangium algeriense</name>
    <dbReference type="NCBI Taxonomy" id="1682748"/>
    <lineage>
        <taxon>Bacteria</taxon>
        <taxon>Bacillati</taxon>
        <taxon>Actinomycetota</taxon>
        <taxon>Actinomycetes</taxon>
        <taxon>Streptosporangiales</taxon>
        <taxon>Streptosporangiaceae</taxon>
        <taxon>Streptosporangium</taxon>
    </lineage>
</organism>
<sequence length="184" mass="19594">LMFGLPAAVALAVLCVVPLLPESRDPAPRRVDTGGAVTFTLFLLLLITGFIEGPDLGWTSPLPLAAFALSLVFLVVFAGIERRRPDPMFDLALFTGPRFLAFSTAAATIVCVLVPLLVYLPSYFTEVLEMTPQQAGATLIMLTAPTLVLPSLIGPATRWPLLHPGRLGEAARVHGAVRRGPARG</sequence>
<evidence type="ECO:0000256" key="3">
    <source>
        <dbReference type="ARBA" id="ARBA00022989"/>
    </source>
</evidence>
<dbReference type="SUPFAM" id="SSF103473">
    <property type="entry name" value="MFS general substrate transporter"/>
    <property type="match status" value="1"/>
</dbReference>
<evidence type="ECO:0000256" key="4">
    <source>
        <dbReference type="ARBA" id="ARBA00023136"/>
    </source>
</evidence>
<gene>
    <name evidence="6" type="ORF">ACFQ08_45020</name>
</gene>
<name>A0ABW3E986_9ACTN</name>
<evidence type="ECO:0000256" key="1">
    <source>
        <dbReference type="ARBA" id="ARBA00004141"/>
    </source>
</evidence>
<feature type="non-terminal residue" evidence="6">
    <location>
        <position position="184"/>
    </location>
</feature>
<protein>
    <recommendedName>
        <fullName evidence="8">MFS transporter</fullName>
    </recommendedName>
</protein>
<dbReference type="Proteomes" id="UP001597024">
    <property type="component" value="Unassembled WGS sequence"/>
</dbReference>
<evidence type="ECO:0000313" key="6">
    <source>
        <dbReference type="EMBL" id="MFD0891759.1"/>
    </source>
</evidence>
<dbReference type="EMBL" id="JBHTHX010003455">
    <property type="protein sequence ID" value="MFD0891759.1"/>
    <property type="molecule type" value="Genomic_DNA"/>
</dbReference>
<accession>A0ABW3E986</accession>
<keyword evidence="2 5" id="KW-0812">Transmembrane</keyword>
<evidence type="ECO:0000256" key="5">
    <source>
        <dbReference type="SAM" id="Phobius"/>
    </source>
</evidence>
<feature type="transmembrane region" description="Helical" evidence="5">
    <location>
        <begin position="31"/>
        <end position="50"/>
    </location>
</feature>